<dbReference type="Proteomes" id="UP000194798">
    <property type="component" value="Unassembled WGS sequence"/>
</dbReference>
<dbReference type="AlphaFoldDB" id="A0A251X624"/>
<dbReference type="SUPFAM" id="SSF52833">
    <property type="entry name" value="Thioredoxin-like"/>
    <property type="match status" value="1"/>
</dbReference>
<evidence type="ECO:0000313" key="9">
    <source>
        <dbReference type="Proteomes" id="UP000194798"/>
    </source>
</evidence>
<keyword evidence="6" id="KW-1133">Transmembrane helix</keyword>
<keyword evidence="3" id="KW-0201">Cytochrome c-type biogenesis</keyword>
<dbReference type="CDD" id="cd03010">
    <property type="entry name" value="TlpA_like_DsbE"/>
    <property type="match status" value="1"/>
</dbReference>
<dbReference type="InterPro" id="IPR013766">
    <property type="entry name" value="Thioredoxin_domain"/>
</dbReference>
<keyword evidence="4" id="KW-1015">Disulfide bond</keyword>
<accession>A0A251X624</accession>
<dbReference type="PANTHER" id="PTHR42852:SF6">
    <property type="entry name" value="THIOL:DISULFIDE INTERCHANGE PROTEIN DSBE"/>
    <property type="match status" value="1"/>
</dbReference>
<dbReference type="Pfam" id="PF08534">
    <property type="entry name" value="Redoxin"/>
    <property type="match status" value="1"/>
</dbReference>
<evidence type="ECO:0000256" key="1">
    <source>
        <dbReference type="ARBA" id="ARBA00004383"/>
    </source>
</evidence>
<sequence>MFRAVLPLVIFAILMVFLYIGLSLDPRAKESVLIGKPAPRFNLPLLERPNEHLNEQVFLGQVSLVNAWASWCVSCRHEHPLLMQLAKHTDIPIYGLNYKDEVADALQVLRQQGSPYVANFVDTRGRVGMDWGVIGTPETFVVDQQGIVRYKHTGPLTVAVLETEILPLIEKLRNTSPNQSL</sequence>
<keyword evidence="5" id="KW-0676">Redox-active center</keyword>
<keyword evidence="9" id="KW-1185">Reference proteome</keyword>
<dbReference type="OrthoDB" id="9799347at2"/>
<dbReference type="InterPro" id="IPR013740">
    <property type="entry name" value="Redoxin"/>
</dbReference>
<comment type="caution">
    <text evidence="8">The sequence shown here is derived from an EMBL/GenBank/DDBJ whole genome shotgun (WGS) entry which is preliminary data.</text>
</comment>
<dbReference type="Gene3D" id="3.40.30.10">
    <property type="entry name" value="Glutaredoxin"/>
    <property type="match status" value="1"/>
</dbReference>
<dbReference type="PROSITE" id="PS51352">
    <property type="entry name" value="THIOREDOXIN_2"/>
    <property type="match status" value="1"/>
</dbReference>
<feature type="domain" description="Thioredoxin" evidence="7">
    <location>
        <begin position="32"/>
        <end position="174"/>
    </location>
</feature>
<feature type="transmembrane region" description="Helical" evidence="6">
    <location>
        <begin position="6"/>
        <end position="24"/>
    </location>
</feature>
<dbReference type="EMBL" id="MSLT01000018">
    <property type="protein sequence ID" value="OUD13195.1"/>
    <property type="molecule type" value="Genomic_DNA"/>
</dbReference>
<evidence type="ECO:0000313" key="8">
    <source>
        <dbReference type="EMBL" id="OUD13195.1"/>
    </source>
</evidence>
<dbReference type="InterPro" id="IPR050553">
    <property type="entry name" value="Thioredoxin_ResA/DsbE_sf"/>
</dbReference>
<evidence type="ECO:0000256" key="5">
    <source>
        <dbReference type="ARBA" id="ARBA00023284"/>
    </source>
</evidence>
<organism evidence="8 9">
    <name type="scientific">Thioflexithrix psekupsensis</name>
    <dbReference type="NCBI Taxonomy" id="1570016"/>
    <lineage>
        <taxon>Bacteria</taxon>
        <taxon>Pseudomonadati</taxon>
        <taxon>Pseudomonadota</taxon>
        <taxon>Gammaproteobacteria</taxon>
        <taxon>Thiotrichales</taxon>
        <taxon>Thioflexithrix</taxon>
    </lineage>
</organism>
<evidence type="ECO:0000256" key="2">
    <source>
        <dbReference type="ARBA" id="ARBA00007758"/>
    </source>
</evidence>
<dbReference type="GO" id="GO:0017004">
    <property type="term" value="P:cytochrome complex assembly"/>
    <property type="evidence" value="ECO:0007669"/>
    <property type="project" value="UniProtKB-KW"/>
</dbReference>
<dbReference type="RefSeq" id="WP_086488642.1">
    <property type="nucleotide sequence ID" value="NZ_MSLT01000018.1"/>
</dbReference>
<dbReference type="GO" id="GO:0005886">
    <property type="term" value="C:plasma membrane"/>
    <property type="evidence" value="ECO:0007669"/>
    <property type="project" value="UniProtKB-SubCell"/>
</dbReference>
<name>A0A251X624_9GAMM</name>
<keyword evidence="6" id="KW-0812">Transmembrane</keyword>
<dbReference type="InterPro" id="IPR036249">
    <property type="entry name" value="Thioredoxin-like_sf"/>
</dbReference>
<evidence type="ECO:0000259" key="7">
    <source>
        <dbReference type="PROSITE" id="PS51352"/>
    </source>
</evidence>
<evidence type="ECO:0000256" key="6">
    <source>
        <dbReference type="SAM" id="Phobius"/>
    </source>
</evidence>
<dbReference type="GO" id="GO:0015036">
    <property type="term" value="F:disulfide oxidoreductase activity"/>
    <property type="evidence" value="ECO:0007669"/>
    <property type="project" value="InterPro"/>
</dbReference>
<comment type="similarity">
    <text evidence="2">Belongs to the thioredoxin family. DsbE subfamily.</text>
</comment>
<evidence type="ECO:0000256" key="4">
    <source>
        <dbReference type="ARBA" id="ARBA00023157"/>
    </source>
</evidence>
<proteinExistence type="inferred from homology"/>
<dbReference type="InterPro" id="IPR004799">
    <property type="entry name" value="Periplasmic_diS_OxRdtase_DsbE"/>
</dbReference>
<dbReference type="PANTHER" id="PTHR42852">
    <property type="entry name" value="THIOL:DISULFIDE INTERCHANGE PROTEIN DSBE"/>
    <property type="match status" value="1"/>
</dbReference>
<protein>
    <submittedName>
        <fullName evidence="8">Thiol:disulfide interchange protein</fullName>
    </submittedName>
</protein>
<dbReference type="NCBIfam" id="TIGR00385">
    <property type="entry name" value="dsbE"/>
    <property type="match status" value="1"/>
</dbReference>
<evidence type="ECO:0000256" key="3">
    <source>
        <dbReference type="ARBA" id="ARBA00022748"/>
    </source>
</evidence>
<reference evidence="8 9" key="1">
    <citation type="submission" date="2016-12" db="EMBL/GenBank/DDBJ databases">
        <title>Thioflexothrix psekupsii D3 genome sequencing and assembly.</title>
        <authorList>
            <person name="Fomenkov A."/>
            <person name="Vincze T."/>
            <person name="Grabovich M."/>
            <person name="Anton B.P."/>
            <person name="Dubinina G."/>
            <person name="Orlova M."/>
            <person name="Belousova E."/>
            <person name="Roberts R.J."/>
        </authorList>
    </citation>
    <scope>NUCLEOTIDE SEQUENCE [LARGE SCALE GENOMIC DNA]</scope>
    <source>
        <strain evidence="8">D3</strain>
    </source>
</reference>
<comment type="subcellular location">
    <subcellularLocation>
        <location evidence="1">Cell inner membrane</location>
        <topology evidence="1">Single-pass membrane protein</topology>
        <orientation evidence="1">Periplasmic side</orientation>
    </subcellularLocation>
</comment>
<keyword evidence="6" id="KW-0472">Membrane</keyword>
<gene>
    <name evidence="8" type="ORF">TPSD3_11175</name>
</gene>
<dbReference type="GO" id="GO:0030288">
    <property type="term" value="C:outer membrane-bounded periplasmic space"/>
    <property type="evidence" value="ECO:0007669"/>
    <property type="project" value="InterPro"/>
</dbReference>